<evidence type="ECO:0008006" key="5">
    <source>
        <dbReference type="Google" id="ProtNLM"/>
    </source>
</evidence>
<dbReference type="eggNOG" id="ENOG5030JHH">
    <property type="taxonomic scope" value="Bacteria"/>
</dbReference>
<protein>
    <recommendedName>
        <fullName evidence="5">DUF4358 domain-containing protein</fullName>
    </recommendedName>
</protein>
<evidence type="ECO:0000313" key="4">
    <source>
        <dbReference type="Proteomes" id="UP000008467"/>
    </source>
</evidence>
<dbReference type="InterPro" id="IPR025648">
    <property type="entry name" value="DUF4358"/>
</dbReference>
<organism evidence="3 4">
    <name type="scientific">Cellulosilyticum lentocellum (strain ATCC 49066 / DSM 5427 / NCIMB 11756 / RHM5)</name>
    <name type="common">Clostridium lentocellum</name>
    <dbReference type="NCBI Taxonomy" id="642492"/>
    <lineage>
        <taxon>Bacteria</taxon>
        <taxon>Bacillati</taxon>
        <taxon>Bacillota</taxon>
        <taxon>Clostridia</taxon>
        <taxon>Lachnospirales</taxon>
        <taxon>Cellulosilyticaceae</taxon>
        <taxon>Cellulosilyticum</taxon>
    </lineage>
</organism>
<feature type="signal peptide" evidence="2">
    <location>
        <begin position="1"/>
        <end position="20"/>
    </location>
</feature>
<dbReference type="Pfam" id="PF14270">
    <property type="entry name" value="DUF4358"/>
    <property type="match status" value="1"/>
</dbReference>
<feature type="compositionally biased region" description="Pro residues" evidence="1">
    <location>
        <begin position="136"/>
        <end position="146"/>
    </location>
</feature>
<keyword evidence="4" id="KW-1185">Reference proteome</keyword>
<reference evidence="3 4" key="1">
    <citation type="journal article" date="2011" name="J. Bacteriol.">
        <title>Complete genome sequence of the cellulose-degrading bacterium Cellulosilyticum lentocellum.</title>
        <authorList>
            <consortium name="US DOE Joint Genome Institute"/>
            <person name="Miller D.A."/>
            <person name="Suen G."/>
            <person name="Bruce D."/>
            <person name="Copeland A."/>
            <person name="Cheng J.F."/>
            <person name="Detter C."/>
            <person name="Goodwin L.A."/>
            <person name="Han C.S."/>
            <person name="Hauser L.J."/>
            <person name="Land M.L."/>
            <person name="Lapidus A."/>
            <person name="Lucas S."/>
            <person name="Meincke L."/>
            <person name="Pitluck S."/>
            <person name="Tapia R."/>
            <person name="Teshima H."/>
            <person name="Woyke T."/>
            <person name="Fox B.G."/>
            <person name="Angert E.R."/>
            <person name="Currie C.R."/>
        </authorList>
    </citation>
    <scope>NUCLEOTIDE SEQUENCE [LARGE SCALE GENOMIC DNA]</scope>
    <source>
        <strain evidence="4">ATCC 49066 / DSM 5427 / NCIMB 11756 / RHM5</strain>
    </source>
</reference>
<dbReference type="EMBL" id="CP002582">
    <property type="protein sequence ID" value="ADZ82734.1"/>
    <property type="molecule type" value="Genomic_DNA"/>
</dbReference>
<evidence type="ECO:0000256" key="1">
    <source>
        <dbReference type="SAM" id="MobiDB-lite"/>
    </source>
</evidence>
<evidence type="ECO:0000256" key="2">
    <source>
        <dbReference type="SAM" id="SignalP"/>
    </source>
</evidence>
<feature type="compositionally biased region" description="Basic and acidic residues" evidence="1">
    <location>
        <begin position="67"/>
        <end position="79"/>
    </location>
</feature>
<dbReference type="HOGENOM" id="CLU_1010803_0_0_9"/>
<accession>F2JRC5</accession>
<sequence length="275" mass="29852">MRKQFVMAIAALTLSTVVVGCNSKIPTSSEMNTEASSTPEEKQPTTEELTNEPESSIVLEESIIPEETIKPEVTMKPEESVTPEASTSPEATKKPETASKPQTSLKPEATVKPQTTPKPSPKPEASTKPAATPKPEVTPKPEPTPSPETTSLSASEVYSKITSDLDFSRLTDVDDTLLKDLYGIDTSLLDSYCVKMPMLSFSISEVGVFKVKDVKDVNTIVEGINKRAENVGQMLYPSLIETFEGRQIITKGNYILFAMDEAASTIASNFNSLIK</sequence>
<evidence type="ECO:0000313" key="3">
    <source>
        <dbReference type="EMBL" id="ADZ82734.1"/>
    </source>
</evidence>
<feature type="chain" id="PRO_5038638749" description="DUF4358 domain-containing protein" evidence="2">
    <location>
        <begin position="21"/>
        <end position="275"/>
    </location>
</feature>
<feature type="region of interest" description="Disordered" evidence="1">
    <location>
        <begin position="25"/>
        <end position="155"/>
    </location>
</feature>
<gene>
    <name evidence="3" type="ordered locus">Clole_1002</name>
</gene>
<dbReference type="KEGG" id="cle:Clole_1002"/>
<dbReference type="AlphaFoldDB" id="F2JRC5"/>
<dbReference type="RefSeq" id="WP_013656033.1">
    <property type="nucleotide sequence ID" value="NC_015275.1"/>
</dbReference>
<dbReference type="PROSITE" id="PS51257">
    <property type="entry name" value="PROKAR_LIPOPROTEIN"/>
    <property type="match status" value="1"/>
</dbReference>
<name>F2JRC5_CELLD</name>
<dbReference type="STRING" id="642492.Clole_1002"/>
<proteinExistence type="predicted"/>
<feature type="compositionally biased region" description="Polar residues" evidence="1">
    <location>
        <begin position="25"/>
        <end position="38"/>
    </location>
</feature>
<keyword evidence="2" id="KW-0732">Signal</keyword>
<dbReference type="Proteomes" id="UP000008467">
    <property type="component" value="Chromosome"/>
</dbReference>